<sequence>MNLLAMHIPCWLIPLLVGAICALLGYLLGRLLSKGNDNNEVDVWKNKVAQLEADLEACNKSKVTLETDLKAAQSSNVAMASSLAGATTTLIPFDGTAAKAVFGKKIKENDLKIVEGIGPKIEGLFHNFDIKTWKALGEATVEKCQEVLKSGGDRYRMHKPTTWPQQAKLAYEGKWKELKDWQDKLDGGK</sequence>
<gene>
    <name evidence="3" type="ORF">T190423A01A_20027</name>
</gene>
<organism evidence="3 4">
    <name type="scientific">Tenacibaculum polynesiense</name>
    <dbReference type="NCBI Taxonomy" id="3137857"/>
    <lineage>
        <taxon>Bacteria</taxon>
        <taxon>Pseudomonadati</taxon>
        <taxon>Bacteroidota</taxon>
        <taxon>Flavobacteriia</taxon>
        <taxon>Flavobacteriales</taxon>
        <taxon>Flavobacteriaceae</taxon>
        <taxon>Tenacibaculum</taxon>
    </lineage>
</organism>
<evidence type="ECO:0000313" key="3">
    <source>
        <dbReference type="EMBL" id="CAL2102276.1"/>
    </source>
</evidence>
<feature type="transmembrane region" description="Helical" evidence="2">
    <location>
        <begin position="6"/>
        <end position="28"/>
    </location>
</feature>
<name>A0ABM9P9U2_9FLAO</name>
<dbReference type="RefSeq" id="WP_348715420.1">
    <property type="nucleotide sequence ID" value="NZ_CAXJIO010000011.1"/>
</dbReference>
<keyword evidence="4" id="KW-1185">Reference proteome</keyword>
<keyword evidence="3" id="KW-0689">Ribosomal protein</keyword>
<dbReference type="GO" id="GO:0005840">
    <property type="term" value="C:ribosome"/>
    <property type="evidence" value="ECO:0007669"/>
    <property type="project" value="UniProtKB-KW"/>
</dbReference>
<proteinExistence type="predicted"/>
<reference evidence="3 4" key="1">
    <citation type="submission" date="2024-05" db="EMBL/GenBank/DDBJ databases">
        <authorList>
            <person name="Duchaud E."/>
        </authorList>
    </citation>
    <scope>NUCLEOTIDE SEQUENCE [LARGE SCALE GENOMIC DNA]</scope>
    <source>
        <strain evidence="3">Ena-SAMPLE-TAB-13-05-2024-13:56:06:370-140308</strain>
    </source>
</reference>
<evidence type="ECO:0000256" key="1">
    <source>
        <dbReference type="SAM" id="Coils"/>
    </source>
</evidence>
<keyword evidence="1" id="KW-0175">Coiled coil</keyword>
<protein>
    <submittedName>
        <fullName evidence="3">LSU ribosomal protein L21p</fullName>
    </submittedName>
</protein>
<dbReference type="EMBL" id="CAXJIO010000011">
    <property type="protein sequence ID" value="CAL2102276.1"/>
    <property type="molecule type" value="Genomic_DNA"/>
</dbReference>
<dbReference type="Proteomes" id="UP001497527">
    <property type="component" value="Unassembled WGS sequence"/>
</dbReference>
<accession>A0ABM9P9U2</accession>
<keyword evidence="3" id="KW-0687">Ribonucleoprotein</keyword>
<evidence type="ECO:0000313" key="4">
    <source>
        <dbReference type="Proteomes" id="UP001497527"/>
    </source>
</evidence>
<comment type="caution">
    <text evidence="3">The sequence shown here is derived from an EMBL/GenBank/DDBJ whole genome shotgun (WGS) entry which is preliminary data.</text>
</comment>
<keyword evidence="2" id="KW-0812">Transmembrane</keyword>
<keyword evidence="2" id="KW-1133">Transmembrane helix</keyword>
<keyword evidence="2" id="KW-0472">Membrane</keyword>
<feature type="coiled-coil region" evidence="1">
    <location>
        <begin position="41"/>
        <end position="68"/>
    </location>
</feature>
<evidence type="ECO:0000256" key="2">
    <source>
        <dbReference type="SAM" id="Phobius"/>
    </source>
</evidence>